<evidence type="ECO:0000313" key="1">
    <source>
        <dbReference type="EMBL" id="NYJ23331.1"/>
    </source>
</evidence>
<accession>A0A853CV87</accession>
<sequence length="49" mass="4836">MTAIVVEEDRTLVHPAESAPGAPLGLGGALGLGGGGFRSDAEVVILGYD</sequence>
<gene>
    <name evidence="1" type="ORF">HNR13_001618</name>
</gene>
<dbReference type="Proteomes" id="UP000578352">
    <property type="component" value="Unassembled WGS sequence"/>
</dbReference>
<protein>
    <submittedName>
        <fullName evidence="1">Uncharacterized protein</fullName>
    </submittedName>
</protein>
<comment type="caution">
    <text evidence="1">The sequence shown here is derived from an EMBL/GenBank/DDBJ whole genome shotgun (WGS) entry which is preliminary data.</text>
</comment>
<dbReference type="EMBL" id="JACCFL010000001">
    <property type="protein sequence ID" value="NYJ23331.1"/>
    <property type="molecule type" value="Genomic_DNA"/>
</dbReference>
<reference evidence="1 2" key="1">
    <citation type="submission" date="2020-07" db="EMBL/GenBank/DDBJ databases">
        <title>Sequencing the genomes of 1000 actinobacteria strains.</title>
        <authorList>
            <person name="Klenk H.-P."/>
        </authorList>
    </citation>
    <scope>NUCLEOTIDE SEQUENCE [LARGE SCALE GENOMIC DNA]</scope>
    <source>
        <strain evidence="1 2">DSM 15165</strain>
    </source>
</reference>
<dbReference type="AlphaFoldDB" id="A0A853CV87"/>
<evidence type="ECO:0000313" key="2">
    <source>
        <dbReference type="Proteomes" id="UP000578352"/>
    </source>
</evidence>
<proteinExistence type="predicted"/>
<organism evidence="1 2">
    <name type="scientific">Leifsonia shinshuensis</name>
    <dbReference type="NCBI Taxonomy" id="150026"/>
    <lineage>
        <taxon>Bacteria</taxon>
        <taxon>Bacillati</taxon>
        <taxon>Actinomycetota</taxon>
        <taxon>Actinomycetes</taxon>
        <taxon>Micrococcales</taxon>
        <taxon>Microbacteriaceae</taxon>
        <taxon>Leifsonia</taxon>
    </lineage>
</organism>
<name>A0A853CV87_9MICO</name>
<dbReference type="RefSeq" id="WP_179605265.1">
    <property type="nucleotide sequence ID" value="NZ_BAABEH010000001.1"/>
</dbReference>